<accession>A0A2U3D9N3</accession>
<reference evidence="1 2" key="1">
    <citation type="submission" date="2016-11" db="EMBL/GenBank/DDBJ databases">
        <title>Comparative genomics of Acidibacillus ferroxidans species.</title>
        <authorList>
            <person name="Oliveira G."/>
            <person name="Nunes G."/>
            <person name="Oliveira R."/>
            <person name="Araujo F."/>
            <person name="Salim A."/>
            <person name="Scholte L."/>
            <person name="Morais D."/>
            <person name="Nancucheo I."/>
            <person name="Johnson D.B."/>
            <person name="Grail B."/>
            <person name="Bittencourt J."/>
            <person name="Valadares R."/>
        </authorList>
    </citation>
    <scope>NUCLEOTIDE SEQUENCE [LARGE SCALE GENOMIC DNA]</scope>
    <source>
        <strain evidence="1 2">Y002</strain>
    </source>
</reference>
<dbReference type="EMBL" id="MPDK01000007">
    <property type="protein sequence ID" value="PWI57973.1"/>
    <property type="molecule type" value="Genomic_DNA"/>
</dbReference>
<evidence type="ECO:0000313" key="2">
    <source>
        <dbReference type="Proteomes" id="UP000245380"/>
    </source>
</evidence>
<dbReference type="Proteomes" id="UP000245380">
    <property type="component" value="Unassembled WGS sequence"/>
</dbReference>
<protein>
    <submittedName>
        <fullName evidence="1">Uncharacterized protein</fullName>
    </submittedName>
</protein>
<gene>
    <name evidence="1" type="ORF">BM613_06105</name>
</gene>
<sequence>MVHKHWEVDSGCPRCGKINHVSVPVGERVVRVHCEHCTHGYDYLHVVAEHTEVEDDESTK</sequence>
<name>A0A2U3D9N3_SULT2</name>
<keyword evidence="2" id="KW-1185">Reference proteome</keyword>
<proteinExistence type="predicted"/>
<dbReference type="RefSeq" id="WP_109430279.1">
    <property type="nucleotide sequence ID" value="NZ_MPDK01000007.1"/>
</dbReference>
<evidence type="ECO:0000313" key="1">
    <source>
        <dbReference type="EMBL" id="PWI57973.1"/>
    </source>
</evidence>
<organism evidence="1 2">
    <name type="scientific">Sulfoacidibacillus thermotolerans</name>
    <name type="common">Acidibacillus sulfuroxidans</name>
    <dbReference type="NCBI Taxonomy" id="1765684"/>
    <lineage>
        <taxon>Bacteria</taxon>
        <taxon>Bacillati</taxon>
        <taxon>Bacillota</taxon>
        <taxon>Bacilli</taxon>
        <taxon>Bacillales</taxon>
        <taxon>Alicyclobacillaceae</taxon>
        <taxon>Sulfoacidibacillus</taxon>
    </lineage>
</organism>
<dbReference type="AlphaFoldDB" id="A0A2U3D9N3"/>
<comment type="caution">
    <text evidence="1">The sequence shown here is derived from an EMBL/GenBank/DDBJ whole genome shotgun (WGS) entry which is preliminary data.</text>
</comment>